<keyword evidence="1" id="KW-1133">Transmembrane helix</keyword>
<dbReference type="InterPro" id="IPR052710">
    <property type="entry name" value="CAAX_protease"/>
</dbReference>
<feature type="transmembrane region" description="Helical" evidence="1">
    <location>
        <begin position="227"/>
        <end position="246"/>
    </location>
</feature>
<dbReference type="PANTHER" id="PTHR36435:SF1">
    <property type="entry name" value="CAAX AMINO TERMINAL PROTEASE FAMILY PROTEIN"/>
    <property type="match status" value="1"/>
</dbReference>
<dbReference type="AlphaFoldDB" id="A0A6I4STC2"/>
<name>A0A6I4STC2_9SPHN</name>
<organism evidence="3 4">
    <name type="scientific">Croceibacterium salegens</name>
    <dbReference type="NCBI Taxonomy" id="1737568"/>
    <lineage>
        <taxon>Bacteria</taxon>
        <taxon>Pseudomonadati</taxon>
        <taxon>Pseudomonadota</taxon>
        <taxon>Alphaproteobacteria</taxon>
        <taxon>Sphingomonadales</taxon>
        <taxon>Erythrobacteraceae</taxon>
        <taxon>Croceibacterium</taxon>
    </lineage>
</organism>
<comment type="caution">
    <text evidence="3">The sequence shown here is derived from an EMBL/GenBank/DDBJ whole genome shotgun (WGS) entry which is preliminary data.</text>
</comment>
<evidence type="ECO:0000259" key="2">
    <source>
        <dbReference type="Pfam" id="PF02517"/>
    </source>
</evidence>
<feature type="transmembrane region" description="Helical" evidence="1">
    <location>
        <begin position="9"/>
        <end position="27"/>
    </location>
</feature>
<reference evidence="3 4" key="1">
    <citation type="submission" date="2019-12" db="EMBL/GenBank/DDBJ databases">
        <title>Genomic-based taxomic classification of the family Erythrobacteraceae.</title>
        <authorList>
            <person name="Xu L."/>
        </authorList>
    </citation>
    <scope>NUCLEOTIDE SEQUENCE [LARGE SCALE GENOMIC DNA]</scope>
    <source>
        <strain evidence="3 4">MCCC 1K01500</strain>
    </source>
</reference>
<dbReference type="OrthoDB" id="193898at2"/>
<sequence>MNARLVRSLGVYVLWILVTLYGAKFLLGGEEAALDELVKNGVGWQFVAAIVVLLGAIAGFRWRDMKFGAPHSLVKVMWFPVLVLLAISSLAAVTGFPGGRAALFILLNTMLVGFSEEVMFRGVLFRALLENVRVWTAIVVTTVLFGGIHVLNGVNTGEWGMASLQAVAAGMSGLIFIAIVIRTGSIWPAIIYHGVWDCMLFLIKVGSEANGMETDPELAQQMMSGPTMFLPMLLALPNFVCALILLRKVRDADFPRGDAVPVVA</sequence>
<dbReference type="GO" id="GO:0004175">
    <property type="term" value="F:endopeptidase activity"/>
    <property type="evidence" value="ECO:0007669"/>
    <property type="project" value="UniProtKB-ARBA"/>
</dbReference>
<keyword evidence="3" id="KW-0645">Protease</keyword>
<feature type="transmembrane region" description="Helical" evidence="1">
    <location>
        <begin position="72"/>
        <end position="95"/>
    </location>
</feature>
<evidence type="ECO:0000256" key="1">
    <source>
        <dbReference type="SAM" id="Phobius"/>
    </source>
</evidence>
<dbReference type="EMBL" id="WTYM01000033">
    <property type="protein sequence ID" value="MXO59234.1"/>
    <property type="molecule type" value="Genomic_DNA"/>
</dbReference>
<gene>
    <name evidence="3" type="ORF">GRI89_06740</name>
</gene>
<evidence type="ECO:0000313" key="4">
    <source>
        <dbReference type="Proteomes" id="UP000433652"/>
    </source>
</evidence>
<feature type="transmembrane region" description="Helical" evidence="1">
    <location>
        <begin position="42"/>
        <end position="60"/>
    </location>
</feature>
<protein>
    <submittedName>
        <fullName evidence="3">CPBP family intramembrane metalloprotease</fullName>
    </submittedName>
</protein>
<dbReference type="InterPro" id="IPR003675">
    <property type="entry name" value="Rce1/LyrA-like_dom"/>
</dbReference>
<keyword evidence="3" id="KW-0482">Metalloprotease</keyword>
<dbReference type="Proteomes" id="UP000433652">
    <property type="component" value="Unassembled WGS sequence"/>
</dbReference>
<dbReference type="GO" id="GO:0080120">
    <property type="term" value="P:CAAX-box protein maturation"/>
    <property type="evidence" value="ECO:0007669"/>
    <property type="project" value="UniProtKB-ARBA"/>
</dbReference>
<keyword evidence="1" id="KW-0812">Transmembrane</keyword>
<feature type="transmembrane region" description="Helical" evidence="1">
    <location>
        <begin position="132"/>
        <end position="151"/>
    </location>
</feature>
<dbReference type="GO" id="GO:0008237">
    <property type="term" value="F:metallopeptidase activity"/>
    <property type="evidence" value="ECO:0007669"/>
    <property type="project" value="UniProtKB-KW"/>
</dbReference>
<evidence type="ECO:0000313" key="3">
    <source>
        <dbReference type="EMBL" id="MXO59234.1"/>
    </source>
</evidence>
<dbReference type="PANTHER" id="PTHR36435">
    <property type="entry name" value="SLR1288 PROTEIN"/>
    <property type="match status" value="1"/>
</dbReference>
<dbReference type="Pfam" id="PF02517">
    <property type="entry name" value="Rce1-like"/>
    <property type="match status" value="1"/>
</dbReference>
<feature type="domain" description="CAAX prenyl protease 2/Lysostaphin resistance protein A-like" evidence="2">
    <location>
        <begin position="101"/>
        <end position="199"/>
    </location>
</feature>
<keyword evidence="1" id="KW-0472">Membrane</keyword>
<keyword evidence="3" id="KW-0378">Hydrolase</keyword>
<keyword evidence="4" id="KW-1185">Reference proteome</keyword>
<dbReference type="GO" id="GO:0006508">
    <property type="term" value="P:proteolysis"/>
    <property type="evidence" value="ECO:0007669"/>
    <property type="project" value="UniProtKB-KW"/>
</dbReference>
<accession>A0A6I4STC2</accession>
<proteinExistence type="predicted"/>
<dbReference type="RefSeq" id="WP_159793453.1">
    <property type="nucleotide sequence ID" value="NZ_WTYM01000033.1"/>
</dbReference>